<keyword evidence="3" id="KW-1185">Reference proteome</keyword>
<evidence type="ECO:0000313" key="2">
    <source>
        <dbReference type="EMBL" id="KAL0107228.1"/>
    </source>
</evidence>
<name>A0AAW2EXA1_9HYME</name>
<dbReference type="AlphaFoldDB" id="A0AAW2EXA1"/>
<feature type="region of interest" description="Disordered" evidence="1">
    <location>
        <begin position="31"/>
        <end position="130"/>
    </location>
</feature>
<evidence type="ECO:0000256" key="1">
    <source>
        <dbReference type="SAM" id="MobiDB-lite"/>
    </source>
</evidence>
<reference evidence="2 3" key="1">
    <citation type="submission" date="2023-03" db="EMBL/GenBank/DDBJ databases">
        <title>High recombination rates correlate with genetic variation in Cardiocondyla obscurior ants.</title>
        <authorList>
            <person name="Errbii M."/>
        </authorList>
    </citation>
    <scope>NUCLEOTIDE SEQUENCE [LARGE SCALE GENOMIC DNA]</scope>
    <source>
        <strain evidence="2">Alpha-2009</strain>
        <tissue evidence="2">Whole body</tissue>
    </source>
</reference>
<feature type="compositionally biased region" description="Basic and acidic residues" evidence="1">
    <location>
        <begin position="33"/>
        <end position="53"/>
    </location>
</feature>
<feature type="compositionally biased region" description="Basic and acidic residues" evidence="1">
    <location>
        <begin position="108"/>
        <end position="130"/>
    </location>
</feature>
<organism evidence="2 3">
    <name type="scientific">Cardiocondyla obscurior</name>
    <dbReference type="NCBI Taxonomy" id="286306"/>
    <lineage>
        <taxon>Eukaryota</taxon>
        <taxon>Metazoa</taxon>
        <taxon>Ecdysozoa</taxon>
        <taxon>Arthropoda</taxon>
        <taxon>Hexapoda</taxon>
        <taxon>Insecta</taxon>
        <taxon>Pterygota</taxon>
        <taxon>Neoptera</taxon>
        <taxon>Endopterygota</taxon>
        <taxon>Hymenoptera</taxon>
        <taxon>Apocrita</taxon>
        <taxon>Aculeata</taxon>
        <taxon>Formicoidea</taxon>
        <taxon>Formicidae</taxon>
        <taxon>Myrmicinae</taxon>
        <taxon>Cardiocondyla</taxon>
    </lineage>
</organism>
<comment type="caution">
    <text evidence="2">The sequence shown here is derived from an EMBL/GenBank/DDBJ whole genome shotgun (WGS) entry which is preliminary data.</text>
</comment>
<dbReference type="Proteomes" id="UP001430953">
    <property type="component" value="Unassembled WGS sequence"/>
</dbReference>
<accession>A0AAW2EXA1</accession>
<dbReference type="EMBL" id="JADYXP020000017">
    <property type="protein sequence ID" value="KAL0107228.1"/>
    <property type="molecule type" value="Genomic_DNA"/>
</dbReference>
<feature type="compositionally biased region" description="Basic residues" evidence="1">
    <location>
        <begin position="98"/>
        <end position="107"/>
    </location>
</feature>
<feature type="compositionally biased region" description="Basic and acidic residues" evidence="1">
    <location>
        <begin position="70"/>
        <end position="92"/>
    </location>
</feature>
<gene>
    <name evidence="2" type="ORF">PUN28_015632</name>
</gene>
<proteinExistence type="predicted"/>
<protein>
    <submittedName>
        <fullName evidence="2">Uncharacterized protein</fullName>
    </submittedName>
</protein>
<sequence length="130" mass="14947">MPRLMHSRATRIHARINTVHSVFRARRSVPLARIERPHGPSEGKKIDESRQEEALGAADTCRASASATNGKEEKKKKEINEKREERIKELKGQNKVSLKTRPRKREKGRGEGRVKRMRKVETVERAETSN</sequence>
<evidence type="ECO:0000313" key="3">
    <source>
        <dbReference type="Proteomes" id="UP001430953"/>
    </source>
</evidence>